<gene>
    <name evidence="1" type="ORF">N3K66_003741</name>
</gene>
<sequence length="104" mass="11456">MQLISAITLLFAAAAALKNSSRTDAATVESIIENDDTNIVELVNATDHSGDGAFLPDKCEIKCGIRTYCKWYPYRYGCNSRGSFTWSKHNQACNDNCYCACDSI</sequence>
<accession>A0ACC0V878</accession>
<organism evidence="1 2">
    <name type="scientific">Trichothecium roseum</name>
    <dbReference type="NCBI Taxonomy" id="47278"/>
    <lineage>
        <taxon>Eukaryota</taxon>
        <taxon>Fungi</taxon>
        <taxon>Dikarya</taxon>
        <taxon>Ascomycota</taxon>
        <taxon>Pezizomycotina</taxon>
        <taxon>Sordariomycetes</taxon>
        <taxon>Hypocreomycetidae</taxon>
        <taxon>Hypocreales</taxon>
        <taxon>Hypocreales incertae sedis</taxon>
        <taxon>Trichothecium</taxon>
    </lineage>
</organism>
<evidence type="ECO:0000313" key="1">
    <source>
        <dbReference type="EMBL" id="KAI9901924.1"/>
    </source>
</evidence>
<dbReference type="Proteomes" id="UP001163324">
    <property type="component" value="Chromosome 3"/>
</dbReference>
<evidence type="ECO:0000313" key="2">
    <source>
        <dbReference type="Proteomes" id="UP001163324"/>
    </source>
</evidence>
<name>A0ACC0V878_9HYPO</name>
<reference evidence="1" key="1">
    <citation type="submission" date="2022-10" db="EMBL/GenBank/DDBJ databases">
        <title>Complete Genome of Trichothecium roseum strain YXFP-22015, a Plant Pathogen Isolated from Citrus.</title>
        <authorList>
            <person name="Wang Y."/>
            <person name="Zhu L."/>
        </authorList>
    </citation>
    <scope>NUCLEOTIDE SEQUENCE</scope>
    <source>
        <strain evidence="1">YXFP-22015</strain>
    </source>
</reference>
<proteinExistence type="predicted"/>
<protein>
    <submittedName>
        <fullName evidence="1">Uncharacterized protein</fullName>
    </submittedName>
</protein>
<dbReference type="EMBL" id="CM047942">
    <property type="protein sequence ID" value="KAI9901924.1"/>
    <property type="molecule type" value="Genomic_DNA"/>
</dbReference>
<comment type="caution">
    <text evidence="1">The sequence shown here is derived from an EMBL/GenBank/DDBJ whole genome shotgun (WGS) entry which is preliminary data.</text>
</comment>
<keyword evidence="2" id="KW-1185">Reference proteome</keyword>